<proteinExistence type="predicted"/>
<name>A0A1Y5RHQ9_9RHOB</name>
<dbReference type="Proteomes" id="UP000193827">
    <property type="component" value="Unassembled WGS sequence"/>
</dbReference>
<keyword evidence="2" id="KW-1185">Reference proteome</keyword>
<accession>A0A1Y5RHQ9</accession>
<protein>
    <submittedName>
        <fullName evidence="1">Uncharacterized protein</fullName>
    </submittedName>
</protein>
<organism evidence="1 2">
    <name type="scientific">Roseovarius litorisediminis</name>
    <dbReference type="NCBI Taxonomy" id="1312363"/>
    <lineage>
        <taxon>Bacteria</taxon>
        <taxon>Pseudomonadati</taxon>
        <taxon>Pseudomonadota</taxon>
        <taxon>Alphaproteobacteria</taxon>
        <taxon>Rhodobacterales</taxon>
        <taxon>Roseobacteraceae</taxon>
        <taxon>Roseovarius</taxon>
    </lineage>
</organism>
<evidence type="ECO:0000313" key="2">
    <source>
        <dbReference type="Proteomes" id="UP000193827"/>
    </source>
</evidence>
<reference evidence="1 2" key="1">
    <citation type="submission" date="2017-03" db="EMBL/GenBank/DDBJ databases">
        <authorList>
            <person name="Afonso C.L."/>
            <person name="Miller P.J."/>
            <person name="Scott M.A."/>
            <person name="Spackman E."/>
            <person name="Goraichik I."/>
            <person name="Dimitrov K.M."/>
            <person name="Suarez D.L."/>
            <person name="Swayne D.E."/>
        </authorList>
    </citation>
    <scope>NUCLEOTIDE SEQUENCE [LARGE SCALE GENOMIC DNA]</scope>
    <source>
        <strain evidence="1 2">CECT 8287</strain>
    </source>
</reference>
<gene>
    <name evidence="1" type="ORF">PEL8287_00698</name>
</gene>
<dbReference type="AlphaFoldDB" id="A0A1Y5RHQ9"/>
<evidence type="ECO:0000313" key="1">
    <source>
        <dbReference type="EMBL" id="SLN17810.1"/>
    </source>
</evidence>
<sequence>MSVCVRTDRRKVPAVISVEDVSVLLWVTSGPGPRFRAALCTSFDAG</sequence>
<dbReference type="EMBL" id="FWFL01000002">
    <property type="protein sequence ID" value="SLN17810.1"/>
    <property type="molecule type" value="Genomic_DNA"/>
</dbReference>